<name>A0A8H6PGE6_9EURO</name>
<dbReference type="Proteomes" id="UP000630445">
    <property type="component" value="Unassembled WGS sequence"/>
</dbReference>
<evidence type="ECO:0000313" key="1">
    <source>
        <dbReference type="EMBL" id="KAF7131403.1"/>
    </source>
</evidence>
<gene>
    <name evidence="1" type="ORF">CNMCM5793_004574</name>
</gene>
<keyword evidence="2" id="KW-1185">Reference proteome</keyword>
<organism evidence="1 2">
    <name type="scientific">Aspergillus hiratsukae</name>
    <dbReference type="NCBI Taxonomy" id="1194566"/>
    <lineage>
        <taxon>Eukaryota</taxon>
        <taxon>Fungi</taxon>
        <taxon>Dikarya</taxon>
        <taxon>Ascomycota</taxon>
        <taxon>Pezizomycotina</taxon>
        <taxon>Eurotiomycetes</taxon>
        <taxon>Eurotiomycetidae</taxon>
        <taxon>Eurotiales</taxon>
        <taxon>Aspergillaceae</taxon>
        <taxon>Aspergillus</taxon>
        <taxon>Aspergillus subgen. Fumigati</taxon>
    </lineage>
</organism>
<comment type="caution">
    <text evidence="1">The sequence shown here is derived from an EMBL/GenBank/DDBJ whole genome shotgun (WGS) entry which is preliminary data.</text>
</comment>
<dbReference type="EMBL" id="JACBAD010001847">
    <property type="protein sequence ID" value="KAF7131403.1"/>
    <property type="molecule type" value="Genomic_DNA"/>
</dbReference>
<dbReference type="AlphaFoldDB" id="A0A8H6PGE6"/>
<sequence>MAGLDSVSISNFQALVFNVETPSQETALQLFNVLCEKHNPRDGDEKSRHQFCCAAREWLTLSVKHKFRQLSKAIVQIYGMEGLSFRDAIINAAIVGWDDLFQEWLKREKTLLRDDGQRYQFAQYLARSLHCSPPLNISQIEIVLREIRTNSKGLRCDRMLAVRNSIIQEIQATREQNESASITDLVRALMDVRVILPSN</sequence>
<dbReference type="OrthoDB" id="4392973at2759"/>
<evidence type="ECO:0000313" key="2">
    <source>
        <dbReference type="Proteomes" id="UP000630445"/>
    </source>
</evidence>
<reference evidence="1" key="1">
    <citation type="submission" date="2020-06" db="EMBL/GenBank/DDBJ databases">
        <title>Draft genome sequences of strains closely related to Aspergillus parafelis and Aspergillus hiratsukae.</title>
        <authorList>
            <person name="Dos Santos R.A.C."/>
            <person name="Rivero-Menendez O."/>
            <person name="Steenwyk J.L."/>
            <person name="Mead M.E."/>
            <person name="Goldman G.H."/>
            <person name="Alastruey-Izquierdo A."/>
            <person name="Rokas A."/>
        </authorList>
    </citation>
    <scope>NUCLEOTIDE SEQUENCE</scope>
    <source>
        <strain evidence="1">CNM-CM5793</strain>
    </source>
</reference>
<proteinExistence type="predicted"/>
<protein>
    <submittedName>
        <fullName evidence="1">Uncharacterized protein</fullName>
    </submittedName>
</protein>
<accession>A0A8H6PGE6</accession>